<sequence length="131" mass="15280">MMSKKLLFNEKYDSYNEDGNILDSQTCKAIDPIFKKWVEKGYSLRDISHIVLQAVMTLECEHILTRSIKTQKEERTDKKKNESMIKHRVECEKGGYPHHESRYSCDNCKLSRNGFTCIDSECHGFVPKDEA</sequence>
<evidence type="ECO:0000313" key="1">
    <source>
        <dbReference type="EMBL" id="KKN28309.1"/>
    </source>
</evidence>
<protein>
    <submittedName>
        <fullName evidence="1">Uncharacterized protein</fullName>
    </submittedName>
</protein>
<dbReference type="EMBL" id="LAZR01002573">
    <property type="protein sequence ID" value="KKN28309.1"/>
    <property type="molecule type" value="Genomic_DNA"/>
</dbReference>
<organism evidence="1">
    <name type="scientific">marine sediment metagenome</name>
    <dbReference type="NCBI Taxonomy" id="412755"/>
    <lineage>
        <taxon>unclassified sequences</taxon>
        <taxon>metagenomes</taxon>
        <taxon>ecological metagenomes</taxon>
    </lineage>
</organism>
<accession>A0A0F9PDW0</accession>
<dbReference type="AlphaFoldDB" id="A0A0F9PDW0"/>
<reference evidence="1" key="1">
    <citation type="journal article" date="2015" name="Nature">
        <title>Complex archaea that bridge the gap between prokaryotes and eukaryotes.</title>
        <authorList>
            <person name="Spang A."/>
            <person name="Saw J.H."/>
            <person name="Jorgensen S.L."/>
            <person name="Zaremba-Niedzwiedzka K."/>
            <person name="Martijn J."/>
            <person name="Lind A.E."/>
            <person name="van Eijk R."/>
            <person name="Schleper C."/>
            <person name="Guy L."/>
            <person name="Ettema T.J."/>
        </authorList>
    </citation>
    <scope>NUCLEOTIDE SEQUENCE</scope>
</reference>
<name>A0A0F9PDW0_9ZZZZ</name>
<comment type="caution">
    <text evidence="1">The sequence shown here is derived from an EMBL/GenBank/DDBJ whole genome shotgun (WGS) entry which is preliminary data.</text>
</comment>
<gene>
    <name evidence="1" type="ORF">LCGC14_0855470</name>
</gene>
<proteinExistence type="predicted"/>